<dbReference type="NCBIfam" id="TIGR01513">
    <property type="entry name" value="NAPRTase_put"/>
    <property type="match status" value="1"/>
</dbReference>
<comment type="function">
    <text evidence="9">Catalyzes the first step in the biosynthesis of NAD from nicotinic acid, the ATP-dependent synthesis of beta-nicotinate D-ribonucleotide from nicotinate and 5-phospho-D-ribose 1-phosphate.</text>
</comment>
<dbReference type="InterPro" id="IPR041525">
    <property type="entry name" value="N/Namide_PRibTrfase"/>
</dbReference>
<evidence type="ECO:0000256" key="6">
    <source>
        <dbReference type="ARBA" id="ARBA00022642"/>
    </source>
</evidence>
<sequence length="462" mass="50918">MQKNISYSGFKKSAVMPGPNDAALFTDLYELTMLQAYFHENMNRQAVFSLFVRRLPPERNFLLACGLDTVLAYLENLTFTRDSLDYLGSLGQFSDSFLEWLGHFRFTGSVRAVPEGTPVFANEPILEITASLPQAQLIETFVMNQIHLQTLLASKAWRVVTAAPGKTVVDFGARRMHGMDAALKAARAFHIAGVAATSNVLAGKLYDLPVTGTMAHSYIQAHDNETDAFKAFVSSFPETVLLVDTYDTLAGIQKVIELADTLGDDFRVKGVRLDSGDLLILSRKVRQALDNAGLRQVEIFVSGNLDEYRIADLIKAGAPINGFGVGTHMGVSLDVPCMDIVYKLCEYAGEGKLKLSRGKPVLPGAKQVFRTEQDGRFVKDIIGCMDENLPGRPLLERVMQNGQRLPAGFRDLNAIRNDAEIQTARLPEPIADIHPADPPFPVEISPTLTALQQQIKKTFLKQ</sequence>
<dbReference type="InterPro" id="IPR007229">
    <property type="entry name" value="Nic_PRibTrfase-Fam"/>
</dbReference>
<dbReference type="GO" id="GO:0004516">
    <property type="term" value="F:nicotinate phosphoribosyltransferase activity"/>
    <property type="evidence" value="ECO:0007669"/>
    <property type="project" value="UniProtKB-UniRule"/>
</dbReference>
<dbReference type="UniPathway" id="UPA00253">
    <property type="reaction ID" value="UER00457"/>
</dbReference>
<dbReference type="GO" id="GO:0005829">
    <property type="term" value="C:cytosol"/>
    <property type="evidence" value="ECO:0007669"/>
    <property type="project" value="TreeGrafter"/>
</dbReference>
<evidence type="ECO:0000259" key="11">
    <source>
        <dbReference type="Pfam" id="PF17767"/>
    </source>
</evidence>
<accession>S0G5X9</accession>
<evidence type="ECO:0000256" key="4">
    <source>
        <dbReference type="ARBA" id="ARBA00022553"/>
    </source>
</evidence>
<dbReference type="InterPro" id="IPR013785">
    <property type="entry name" value="Aldolase_TIM"/>
</dbReference>
<dbReference type="Proteomes" id="UP000014216">
    <property type="component" value="Unassembled WGS sequence"/>
</dbReference>
<dbReference type="EC" id="6.3.4.21" evidence="3 9"/>
<dbReference type="InterPro" id="IPR006405">
    <property type="entry name" value="Nic_PRibTrfase_pncB"/>
</dbReference>
<keyword evidence="13" id="KW-1185">Reference proteome</keyword>
<dbReference type="Pfam" id="PF17767">
    <property type="entry name" value="NAPRTase_N"/>
    <property type="match status" value="1"/>
</dbReference>
<evidence type="ECO:0000313" key="13">
    <source>
        <dbReference type="Proteomes" id="UP000014216"/>
    </source>
</evidence>
<dbReference type="Pfam" id="PF04095">
    <property type="entry name" value="NAPRTase"/>
    <property type="match status" value="1"/>
</dbReference>
<dbReference type="PANTHER" id="PTHR11098:SF1">
    <property type="entry name" value="NICOTINATE PHOSPHORIBOSYLTRANSFERASE"/>
    <property type="match status" value="1"/>
</dbReference>
<name>S0G5X9_9BACT</name>
<comment type="pathway">
    <text evidence="1 9">Cofactor biosynthesis; NAD(+) biosynthesis; nicotinate D-ribonucleotide from nicotinate: step 1/1.</text>
</comment>
<dbReference type="NCBIfam" id="NF009131">
    <property type="entry name" value="PRK12484.1"/>
    <property type="match status" value="1"/>
</dbReference>
<dbReference type="CDD" id="cd01570">
    <property type="entry name" value="NAPRTase_A"/>
    <property type="match status" value="1"/>
</dbReference>
<feature type="domain" description="Nicotinate/nicotinamide phosphoribosyltransferase" evidence="10">
    <location>
        <begin position="168"/>
        <end position="378"/>
    </location>
</feature>
<keyword evidence="5 9" id="KW-0436">Ligase</keyword>
<evidence type="ECO:0000256" key="2">
    <source>
        <dbReference type="ARBA" id="ARBA00010897"/>
    </source>
</evidence>
<evidence type="ECO:0000256" key="8">
    <source>
        <dbReference type="ARBA" id="ARBA00048668"/>
    </source>
</evidence>
<evidence type="ECO:0000256" key="9">
    <source>
        <dbReference type="RuleBase" id="RU365100"/>
    </source>
</evidence>
<evidence type="ECO:0000313" key="12">
    <source>
        <dbReference type="EMBL" id="EMS80022.1"/>
    </source>
</evidence>
<keyword evidence="6 9" id="KW-0662">Pyridine nucleotide biosynthesis</keyword>
<proteinExistence type="inferred from homology"/>
<dbReference type="EMBL" id="APJX01000003">
    <property type="protein sequence ID" value="EMS80022.1"/>
    <property type="molecule type" value="Genomic_DNA"/>
</dbReference>
<evidence type="ECO:0000256" key="1">
    <source>
        <dbReference type="ARBA" id="ARBA00004952"/>
    </source>
</evidence>
<dbReference type="Gene3D" id="3.20.20.70">
    <property type="entry name" value="Aldolase class I"/>
    <property type="match status" value="1"/>
</dbReference>
<comment type="catalytic activity">
    <reaction evidence="8 9">
        <text>5-phospho-alpha-D-ribose 1-diphosphate + nicotinate + ATP + H2O = nicotinate beta-D-ribonucleotide + ADP + phosphate + diphosphate</text>
        <dbReference type="Rhea" id="RHEA:36163"/>
        <dbReference type="ChEBI" id="CHEBI:15377"/>
        <dbReference type="ChEBI" id="CHEBI:30616"/>
        <dbReference type="ChEBI" id="CHEBI:32544"/>
        <dbReference type="ChEBI" id="CHEBI:33019"/>
        <dbReference type="ChEBI" id="CHEBI:43474"/>
        <dbReference type="ChEBI" id="CHEBI:57502"/>
        <dbReference type="ChEBI" id="CHEBI:58017"/>
        <dbReference type="ChEBI" id="CHEBI:456216"/>
        <dbReference type="EC" id="6.3.4.21"/>
    </reaction>
</comment>
<dbReference type="InterPro" id="IPR036068">
    <property type="entry name" value="Nicotinate_pribotase-like_C"/>
</dbReference>
<dbReference type="Gene3D" id="3.20.140.10">
    <property type="entry name" value="nicotinate phosphoribosyltransferase"/>
    <property type="match status" value="1"/>
</dbReference>
<evidence type="ECO:0000256" key="5">
    <source>
        <dbReference type="ARBA" id="ARBA00022598"/>
    </source>
</evidence>
<reference evidence="12 13" key="1">
    <citation type="journal article" date="2013" name="Genome Announc.">
        <title>Draft Genome Sequence of Desulfotignum phosphitoxidans DSM 13687 Strain FiPS-3.</title>
        <authorList>
            <person name="Poehlein A."/>
            <person name="Daniel R."/>
            <person name="Simeonova D.D."/>
        </authorList>
    </citation>
    <scope>NUCLEOTIDE SEQUENCE [LARGE SCALE GENOMIC DNA]</scope>
    <source>
        <strain evidence="12 13">DSM 13687</strain>
    </source>
</reference>
<dbReference type="PATRIC" id="fig|1286635.3.peg.1729"/>
<dbReference type="SUPFAM" id="SSF54675">
    <property type="entry name" value="Nicotinate/Quinolinate PRTase N-terminal domain-like"/>
    <property type="match status" value="1"/>
</dbReference>
<dbReference type="PANTHER" id="PTHR11098">
    <property type="entry name" value="NICOTINATE PHOSPHORIBOSYLTRANSFERASE"/>
    <property type="match status" value="1"/>
</dbReference>
<comment type="PTM">
    <text evidence="9">Transiently phosphorylated on a His residue during the reaction cycle. Phosphorylation strongly increases the affinity for substrates and increases the rate of nicotinate D-ribonucleotide production. Dephosphorylation regenerates the low-affinity form of the enzyme, leading to product release.</text>
</comment>
<dbReference type="GO" id="GO:0034355">
    <property type="term" value="P:NAD+ biosynthetic process via the salvage pathway"/>
    <property type="evidence" value="ECO:0007669"/>
    <property type="project" value="TreeGrafter"/>
</dbReference>
<evidence type="ECO:0000256" key="3">
    <source>
        <dbReference type="ARBA" id="ARBA00013236"/>
    </source>
</evidence>
<dbReference type="FunFam" id="3.20.20.70:FF:000076">
    <property type="entry name" value="Nicotinate phosphoribosyltransferase"/>
    <property type="match status" value="1"/>
</dbReference>
<dbReference type="SUPFAM" id="SSF51690">
    <property type="entry name" value="Nicotinate/Quinolinate PRTase C-terminal domain-like"/>
    <property type="match status" value="1"/>
</dbReference>
<dbReference type="AlphaFoldDB" id="S0G5X9"/>
<comment type="similarity">
    <text evidence="2 9">Belongs to the NAPRTase family.</text>
</comment>
<protein>
    <recommendedName>
        <fullName evidence="3 9">Nicotinate phosphoribosyltransferase</fullName>
        <ecNumber evidence="3 9">6.3.4.21</ecNumber>
    </recommendedName>
</protein>
<keyword evidence="12" id="KW-0328">Glycosyltransferase</keyword>
<feature type="domain" description="Nicotinate phosphoribosyltransferase N-terminal" evidence="11">
    <location>
        <begin position="24"/>
        <end position="146"/>
    </location>
</feature>
<dbReference type="InterPro" id="IPR040727">
    <property type="entry name" value="NAPRTase_N"/>
</dbReference>
<comment type="caution">
    <text evidence="12">The sequence shown here is derived from an EMBL/GenBank/DDBJ whole genome shotgun (WGS) entry which is preliminary data.</text>
</comment>
<dbReference type="NCBIfam" id="NF006696">
    <property type="entry name" value="PRK09243.1-3"/>
    <property type="match status" value="1"/>
</dbReference>
<dbReference type="PIRSF" id="PIRSF000484">
    <property type="entry name" value="NAPRT"/>
    <property type="match status" value="1"/>
</dbReference>
<gene>
    <name evidence="12" type="primary">pncB</name>
    <name evidence="12" type="ORF">Dpo_3c01650</name>
</gene>
<evidence type="ECO:0000256" key="7">
    <source>
        <dbReference type="ARBA" id="ARBA00022679"/>
    </source>
</evidence>
<keyword evidence="7 9" id="KW-0808">Transferase</keyword>
<evidence type="ECO:0000259" key="10">
    <source>
        <dbReference type="Pfam" id="PF04095"/>
    </source>
</evidence>
<keyword evidence="4" id="KW-0597">Phosphoprotein</keyword>
<organism evidence="12 13">
    <name type="scientific">Desulfotignum phosphitoxidans DSM 13687</name>
    <dbReference type="NCBI Taxonomy" id="1286635"/>
    <lineage>
        <taxon>Bacteria</taxon>
        <taxon>Pseudomonadati</taxon>
        <taxon>Thermodesulfobacteriota</taxon>
        <taxon>Desulfobacteria</taxon>
        <taxon>Desulfobacterales</taxon>
        <taxon>Desulfobacteraceae</taxon>
        <taxon>Desulfotignum</taxon>
    </lineage>
</organism>
<dbReference type="GO" id="GO:0047280">
    <property type="term" value="F:nicotinamide phosphoribosyltransferase activity"/>
    <property type="evidence" value="ECO:0007669"/>
    <property type="project" value="UniProtKB-ARBA"/>
</dbReference>
<dbReference type="RefSeq" id="WP_006965353.1">
    <property type="nucleotide sequence ID" value="NZ_APJX01000003.1"/>
</dbReference>